<gene>
    <name evidence="3" type="ORF">Slati_2896000</name>
</gene>
<organism evidence="3">
    <name type="scientific">Sesamum latifolium</name>
    <dbReference type="NCBI Taxonomy" id="2727402"/>
    <lineage>
        <taxon>Eukaryota</taxon>
        <taxon>Viridiplantae</taxon>
        <taxon>Streptophyta</taxon>
        <taxon>Embryophyta</taxon>
        <taxon>Tracheophyta</taxon>
        <taxon>Spermatophyta</taxon>
        <taxon>Magnoliopsida</taxon>
        <taxon>eudicotyledons</taxon>
        <taxon>Gunneridae</taxon>
        <taxon>Pentapetalae</taxon>
        <taxon>asterids</taxon>
        <taxon>lamiids</taxon>
        <taxon>Lamiales</taxon>
        <taxon>Pedaliaceae</taxon>
        <taxon>Sesamum</taxon>
    </lineage>
</organism>
<sequence>MSDQKEKRKMTDMNHEIRDALDEPLEKTGRERRVEAVQELKVIDLSENDEKTTKIDLHGISPNVITHWFIENPNAKPVKQKKRMFGVEISQAIKEEVDKLLKAKYIRPVQYPKWLANVVVVPKPNEKWRLYIDFIDLNKACPKDPFPLPWIDILADSTSGFEMLSFLDAYQGYNQIPLAPEDQEKANFVTNQGIFCYNIMHFRLKNCRSNIPTTCQSHVPKSDWPKYGDLHR</sequence>
<dbReference type="PANTHER" id="PTHR24559:SF444">
    <property type="entry name" value="REVERSE TRANSCRIPTASE DOMAIN-CONTAINING PROTEIN"/>
    <property type="match status" value="1"/>
</dbReference>
<dbReference type="InterPro" id="IPR053134">
    <property type="entry name" value="RNA-dir_DNA_polymerase"/>
</dbReference>
<dbReference type="Pfam" id="PF00078">
    <property type="entry name" value="RVT_1"/>
    <property type="match status" value="1"/>
</dbReference>
<dbReference type="InterPro" id="IPR000477">
    <property type="entry name" value="RT_dom"/>
</dbReference>
<reference evidence="3" key="2">
    <citation type="journal article" date="2024" name="Plant">
        <title>Genomic evolution and insights into agronomic trait innovations of Sesamum species.</title>
        <authorList>
            <person name="Miao H."/>
            <person name="Wang L."/>
            <person name="Qu L."/>
            <person name="Liu H."/>
            <person name="Sun Y."/>
            <person name="Le M."/>
            <person name="Wang Q."/>
            <person name="Wei S."/>
            <person name="Zheng Y."/>
            <person name="Lin W."/>
            <person name="Duan Y."/>
            <person name="Cao H."/>
            <person name="Xiong S."/>
            <person name="Wang X."/>
            <person name="Wei L."/>
            <person name="Li C."/>
            <person name="Ma Q."/>
            <person name="Ju M."/>
            <person name="Zhao R."/>
            <person name="Li G."/>
            <person name="Mu C."/>
            <person name="Tian Q."/>
            <person name="Mei H."/>
            <person name="Zhang T."/>
            <person name="Gao T."/>
            <person name="Zhang H."/>
        </authorList>
    </citation>
    <scope>NUCLEOTIDE SEQUENCE</scope>
    <source>
        <strain evidence="3">KEN1</strain>
    </source>
</reference>
<feature type="domain" description="Reverse transcriptase" evidence="2">
    <location>
        <begin position="121"/>
        <end position="203"/>
    </location>
</feature>
<accession>A0AAW2VCV3</accession>
<evidence type="ECO:0000259" key="2">
    <source>
        <dbReference type="Pfam" id="PF00078"/>
    </source>
</evidence>
<dbReference type="PANTHER" id="PTHR24559">
    <property type="entry name" value="TRANSPOSON TY3-I GAG-POL POLYPROTEIN"/>
    <property type="match status" value="1"/>
</dbReference>
<dbReference type="EMBL" id="JACGWN010000010">
    <property type="protein sequence ID" value="KAL0427212.1"/>
    <property type="molecule type" value="Genomic_DNA"/>
</dbReference>
<dbReference type="Gene3D" id="3.30.70.270">
    <property type="match status" value="1"/>
</dbReference>
<protein>
    <recommendedName>
        <fullName evidence="2">Reverse transcriptase domain-containing protein</fullName>
    </recommendedName>
</protein>
<dbReference type="Gene3D" id="3.10.10.10">
    <property type="entry name" value="HIV Type 1 Reverse Transcriptase, subunit A, domain 1"/>
    <property type="match status" value="1"/>
</dbReference>
<name>A0AAW2VCV3_9LAMI</name>
<dbReference type="InterPro" id="IPR043502">
    <property type="entry name" value="DNA/RNA_pol_sf"/>
</dbReference>
<dbReference type="SUPFAM" id="SSF56672">
    <property type="entry name" value="DNA/RNA polymerases"/>
    <property type="match status" value="1"/>
</dbReference>
<comment type="caution">
    <text evidence="3">The sequence shown here is derived from an EMBL/GenBank/DDBJ whole genome shotgun (WGS) entry which is preliminary data.</text>
</comment>
<dbReference type="AlphaFoldDB" id="A0AAW2VCV3"/>
<feature type="region of interest" description="Disordered" evidence="1">
    <location>
        <begin position="1"/>
        <end position="29"/>
    </location>
</feature>
<evidence type="ECO:0000256" key="1">
    <source>
        <dbReference type="SAM" id="MobiDB-lite"/>
    </source>
</evidence>
<dbReference type="CDD" id="cd01647">
    <property type="entry name" value="RT_LTR"/>
    <property type="match status" value="1"/>
</dbReference>
<evidence type="ECO:0000313" key="3">
    <source>
        <dbReference type="EMBL" id="KAL0427212.1"/>
    </source>
</evidence>
<reference evidence="3" key="1">
    <citation type="submission" date="2020-06" db="EMBL/GenBank/DDBJ databases">
        <authorList>
            <person name="Li T."/>
            <person name="Hu X."/>
            <person name="Zhang T."/>
            <person name="Song X."/>
            <person name="Zhang H."/>
            <person name="Dai N."/>
            <person name="Sheng W."/>
            <person name="Hou X."/>
            <person name="Wei L."/>
        </authorList>
    </citation>
    <scope>NUCLEOTIDE SEQUENCE</scope>
    <source>
        <strain evidence="3">KEN1</strain>
        <tissue evidence="3">Leaf</tissue>
    </source>
</reference>
<dbReference type="InterPro" id="IPR043128">
    <property type="entry name" value="Rev_trsase/Diguanyl_cyclase"/>
</dbReference>
<proteinExistence type="predicted"/>